<protein>
    <recommendedName>
        <fullName evidence="4">Methylamine utilization protein MauE</fullName>
    </recommendedName>
</protein>
<dbReference type="AlphaFoldDB" id="A0A290WX76"/>
<evidence type="ECO:0000256" key="3">
    <source>
        <dbReference type="ARBA" id="ARBA00004856"/>
    </source>
</evidence>
<feature type="transmembrane region" description="Helical" evidence="8">
    <location>
        <begin position="152"/>
        <end position="172"/>
    </location>
</feature>
<evidence type="ECO:0000256" key="6">
    <source>
        <dbReference type="ARBA" id="ARBA00022989"/>
    </source>
</evidence>
<keyword evidence="5 8" id="KW-0812">Transmembrane</keyword>
<comment type="subcellular location">
    <subcellularLocation>
        <location evidence="2">Membrane</location>
        <topology evidence="2">Multi-pass membrane protein</topology>
    </subcellularLocation>
</comment>
<feature type="domain" description="Methylamine utilisation protein MauE" evidence="9">
    <location>
        <begin position="10"/>
        <end position="137"/>
    </location>
</feature>
<dbReference type="KEGG" id="jsv:CNX70_15890"/>
<dbReference type="GO" id="GO:0016020">
    <property type="term" value="C:membrane"/>
    <property type="evidence" value="ECO:0007669"/>
    <property type="project" value="UniProtKB-SubCell"/>
</dbReference>
<comment type="function">
    <text evidence="1">May be specifically involved in the processing, transport, and/or maturation of the MADH beta-subunit.</text>
</comment>
<evidence type="ECO:0000259" key="9">
    <source>
        <dbReference type="Pfam" id="PF07291"/>
    </source>
</evidence>
<evidence type="ECO:0000256" key="1">
    <source>
        <dbReference type="ARBA" id="ARBA00003475"/>
    </source>
</evidence>
<dbReference type="Proteomes" id="UP000218437">
    <property type="component" value="Chromosome"/>
</dbReference>
<feature type="transmembrane region" description="Helical" evidence="8">
    <location>
        <begin position="123"/>
        <end position="140"/>
    </location>
</feature>
<reference evidence="10 11" key="1">
    <citation type="submission" date="2017-09" db="EMBL/GenBank/DDBJ databases">
        <title>Complete genome sequence of Janthinobacterium svalbardensis PAMC 27463.</title>
        <authorList>
            <person name="Cho Y.-J."/>
            <person name="Cho A."/>
            <person name="Kim O.-S."/>
            <person name="Lee J.-I."/>
        </authorList>
    </citation>
    <scope>NUCLEOTIDE SEQUENCE [LARGE SCALE GENOMIC DNA]</scope>
    <source>
        <strain evidence="10 11">PAMC 27463</strain>
    </source>
</reference>
<feature type="transmembrane region" description="Helical" evidence="8">
    <location>
        <begin position="83"/>
        <end position="102"/>
    </location>
</feature>
<dbReference type="GO" id="GO:0030416">
    <property type="term" value="P:methylamine metabolic process"/>
    <property type="evidence" value="ECO:0007669"/>
    <property type="project" value="InterPro"/>
</dbReference>
<sequence>MLTPLLAALVTDAARCFIAFLLLAAGVGKLRSYGAFRGNLATSFGVPPILARWAAPALIMAELSLSCWLLASTLLTDGTHLPMLLSLLLLSTLTAVLAYRYFTHSVVRCSCFGEAARPVSPYDLLRNVLVVGINGAYFALAQETPLPVTTSVLAAGLAAIACVAIISLHDIATLAKAD</sequence>
<dbReference type="Pfam" id="PF07291">
    <property type="entry name" value="MauE"/>
    <property type="match status" value="1"/>
</dbReference>
<evidence type="ECO:0000256" key="8">
    <source>
        <dbReference type="SAM" id="Phobius"/>
    </source>
</evidence>
<name>A0A290WX76_9BURK</name>
<evidence type="ECO:0000313" key="10">
    <source>
        <dbReference type="EMBL" id="ATD61477.1"/>
    </source>
</evidence>
<evidence type="ECO:0000313" key="11">
    <source>
        <dbReference type="Proteomes" id="UP000218437"/>
    </source>
</evidence>
<comment type="pathway">
    <text evidence="3">One-carbon metabolism; methylamine degradation.</text>
</comment>
<dbReference type="UniPathway" id="UPA00895"/>
<proteinExistence type="predicted"/>
<gene>
    <name evidence="10" type="ORF">CNX70_15890</name>
</gene>
<feature type="transmembrane region" description="Helical" evidence="8">
    <location>
        <begin position="49"/>
        <end position="71"/>
    </location>
</feature>
<evidence type="ECO:0000256" key="4">
    <source>
        <dbReference type="ARBA" id="ARBA00019078"/>
    </source>
</evidence>
<feature type="transmembrane region" description="Helical" evidence="8">
    <location>
        <begin position="6"/>
        <end position="28"/>
    </location>
</feature>
<accession>A0A290WX76</accession>
<keyword evidence="6 8" id="KW-1133">Transmembrane helix</keyword>
<evidence type="ECO:0000256" key="5">
    <source>
        <dbReference type="ARBA" id="ARBA00022692"/>
    </source>
</evidence>
<dbReference type="InterPro" id="IPR009908">
    <property type="entry name" value="Methylamine_util_MauE"/>
</dbReference>
<keyword evidence="11" id="KW-1185">Reference proteome</keyword>
<keyword evidence="7 8" id="KW-0472">Membrane</keyword>
<evidence type="ECO:0000256" key="7">
    <source>
        <dbReference type="ARBA" id="ARBA00023136"/>
    </source>
</evidence>
<evidence type="ECO:0000256" key="2">
    <source>
        <dbReference type="ARBA" id="ARBA00004141"/>
    </source>
</evidence>
<dbReference type="EMBL" id="CP023422">
    <property type="protein sequence ID" value="ATD61477.1"/>
    <property type="molecule type" value="Genomic_DNA"/>
</dbReference>
<organism evidence="10 11">
    <name type="scientific">Janthinobacterium svalbardensis</name>
    <dbReference type="NCBI Taxonomy" id="368607"/>
    <lineage>
        <taxon>Bacteria</taxon>
        <taxon>Pseudomonadati</taxon>
        <taxon>Pseudomonadota</taxon>
        <taxon>Betaproteobacteria</taxon>
        <taxon>Burkholderiales</taxon>
        <taxon>Oxalobacteraceae</taxon>
        <taxon>Janthinobacterium</taxon>
    </lineage>
</organism>